<proteinExistence type="predicted"/>
<sequence>MLYQSIPRTGTVRHEFRILIERHLVRVDQQLLTWGQAVGLDSRGYGQGRLINYKSAFDLMSQKVGPVGC</sequence>
<gene>
    <name evidence="1" type="ORF">Bpfe_011055</name>
</gene>
<dbReference type="AlphaFoldDB" id="A0AAD8BRM7"/>
<comment type="caution">
    <text evidence="1">The sequence shown here is derived from an EMBL/GenBank/DDBJ whole genome shotgun (WGS) entry which is preliminary data.</text>
</comment>
<reference evidence="1" key="2">
    <citation type="submission" date="2023-04" db="EMBL/GenBank/DDBJ databases">
        <authorList>
            <person name="Bu L."/>
            <person name="Lu L."/>
            <person name="Laidemitt M.R."/>
            <person name="Zhang S.M."/>
            <person name="Mutuku M."/>
            <person name="Mkoji G."/>
            <person name="Steinauer M."/>
            <person name="Loker E.S."/>
        </authorList>
    </citation>
    <scope>NUCLEOTIDE SEQUENCE</scope>
    <source>
        <strain evidence="1">KasaAsao</strain>
        <tissue evidence="1">Whole Snail</tissue>
    </source>
</reference>
<evidence type="ECO:0000313" key="2">
    <source>
        <dbReference type="Proteomes" id="UP001233172"/>
    </source>
</evidence>
<dbReference type="EMBL" id="JASAOG010000041">
    <property type="protein sequence ID" value="KAK0059594.1"/>
    <property type="molecule type" value="Genomic_DNA"/>
</dbReference>
<evidence type="ECO:0000313" key="1">
    <source>
        <dbReference type="EMBL" id="KAK0059594.1"/>
    </source>
</evidence>
<name>A0AAD8BRM7_BIOPF</name>
<reference evidence="1" key="1">
    <citation type="journal article" date="2023" name="PLoS Negl. Trop. Dis.">
        <title>A genome sequence for Biomphalaria pfeifferi, the major vector snail for the human-infecting parasite Schistosoma mansoni.</title>
        <authorList>
            <person name="Bu L."/>
            <person name="Lu L."/>
            <person name="Laidemitt M.R."/>
            <person name="Zhang S.M."/>
            <person name="Mutuku M."/>
            <person name="Mkoji G."/>
            <person name="Steinauer M."/>
            <person name="Loker E.S."/>
        </authorList>
    </citation>
    <scope>NUCLEOTIDE SEQUENCE</scope>
    <source>
        <strain evidence="1">KasaAsao</strain>
    </source>
</reference>
<organism evidence="1 2">
    <name type="scientific">Biomphalaria pfeifferi</name>
    <name type="common">Bloodfluke planorb</name>
    <name type="synonym">Freshwater snail</name>
    <dbReference type="NCBI Taxonomy" id="112525"/>
    <lineage>
        <taxon>Eukaryota</taxon>
        <taxon>Metazoa</taxon>
        <taxon>Spiralia</taxon>
        <taxon>Lophotrochozoa</taxon>
        <taxon>Mollusca</taxon>
        <taxon>Gastropoda</taxon>
        <taxon>Heterobranchia</taxon>
        <taxon>Euthyneura</taxon>
        <taxon>Panpulmonata</taxon>
        <taxon>Hygrophila</taxon>
        <taxon>Lymnaeoidea</taxon>
        <taxon>Planorbidae</taxon>
        <taxon>Biomphalaria</taxon>
    </lineage>
</organism>
<keyword evidence="2" id="KW-1185">Reference proteome</keyword>
<dbReference type="Proteomes" id="UP001233172">
    <property type="component" value="Unassembled WGS sequence"/>
</dbReference>
<protein>
    <submittedName>
        <fullName evidence="1">Uncharacterized protein</fullName>
    </submittedName>
</protein>
<accession>A0AAD8BRM7</accession>